<name>A0AAD8YAE0_9STRA</name>
<reference evidence="3" key="1">
    <citation type="submission" date="2023-06" db="EMBL/GenBank/DDBJ databases">
        <title>Survivors Of The Sea: Transcriptome response of Skeletonema marinoi to long-term dormancy.</title>
        <authorList>
            <person name="Pinder M.I.M."/>
            <person name="Kourtchenko O."/>
            <person name="Robertson E.K."/>
            <person name="Larsson T."/>
            <person name="Maumus F."/>
            <person name="Osuna-Cruz C.M."/>
            <person name="Vancaester E."/>
            <person name="Stenow R."/>
            <person name="Vandepoele K."/>
            <person name="Ploug H."/>
            <person name="Bruchert V."/>
            <person name="Godhe A."/>
            <person name="Topel M."/>
        </authorList>
    </citation>
    <scope>NUCLEOTIDE SEQUENCE</scope>
    <source>
        <strain evidence="3">R05AC</strain>
    </source>
</reference>
<evidence type="ECO:0000256" key="1">
    <source>
        <dbReference type="SAM" id="Coils"/>
    </source>
</evidence>
<dbReference type="Proteomes" id="UP001224775">
    <property type="component" value="Unassembled WGS sequence"/>
</dbReference>
<evidence type="ECO:0000256" key="2">
    <source>
        <dbReference type="SAM" id="MobiDB-lite"/>
    </source>
</evidence>
<protein>
    <submittedName>
        <fullName evidence="3">Leucine-rich repeat domain-containing protein</fullName>
    </submittedName>
</protein>
<dbReference type="Pfam" id="PF13306">
    <property type="entry name" value="LRR_5"/>
    <property type="match status" value="2"/>
</dbReference>
<proteinExistence type="predicted"/>
<dbReference type="PANTHER" id="PTHR45661">
    <property type="entry name" value="SURFACE ANTIGEN"/>
    <property type="match status" value="1"/>
</dbReference>
<dbReference type="AlphaFoldDB" id="A0AAD8YAE0"/>
<dbReference type="Gene3D" id="3.80.10.10">
    <property type="entry name" value="Ribonuclease Inhibitor"/>
    <property type="match status" value="2"/>
</dbReference>
<evidence type="ECO:0000313" key="3">
    <source>
        <dbReference type="EMBL" id="KAK1742143.1"/>
    </source>
</evidence>
<organism evidence="3 4">
    <name type="scientific">Skeletonema marinoi</name>
    <dbReference type="NCBI Taxonomy" id="267567"/>
    <lineage>
        <taxon>Eukaryota</taxon>
        <taxon>Sar</taxon>
        <taxon>Stramenopiles</taxon>
        <taxon>Ochrophyta</taxon>
        <taxon>Bacillariophyta</taxon>
        <taxon>Coscinodiscophyceae</taxon>
        <taxon>Thalassiosirophycidae</taxon>
        <taxon>Thalassiosirales</taxon>
        <taxon>Skeletonemataceae</taxon>
        <taxon>Skeletonema</taxon>
        <taxon>Skeletonema marinoi-dohrnii complex</taxon>
    </lineage>
</organism>
<dbReference type="InterPro" id="IPR026906">
    <property type="entry name" value="LRR_5"/>
</dbReference>
<dbReference type="SUPFAM" id="SSF52058">
    <property type="entry name" value="L domain-like"/>
    <property type="match status" value="2"/>
</dbReference>
<keyword evidence="4" id="KW-1185">Reference proteome</keyword>
<dbReference type="PANTHER" id="PTHR45661:SF3">
    <property type="entry name" value="IG-LIKE DOMAIN-CONTAINING PROTEIN"/>
    <property type="match status" value="1"/>
</dbReference>
<accession>A0AAD8YAE0</accession>
<dbReference type="InterPro" id="IPR032675">
    <property type="entry name" value="LRR_dom_sf"/>
</dbReference>
<comment type="caution">
    <text evidence="3">The sequence shown here is derived from an EMBL/GenBank/DDBJ whole genome shotgun (WGS) entry which is preliminary data.</text>
</comment>
<dbReference type="InterPro" id="IPR053139">
    <property type="entry name" value="Surface_bspA-like"/>
</dbReference>
<sequence>MAILDHQLTVARTGTTPTTPAKDLIFIYKGGRAPEHVTHVRIDKSFDKIDDGAFEYCISLESIETHNKIRSVGKYAFHRCHSLKRIKLPGVREVDEGAFWGCTSLSELEFGVGLQRIGEGAFSHCTLKRLVIPSRVTIEKCAFIDCAELTDVELSGGFDSIERGAFFGCRSPLRLKISGITIINEEFIGSSGISDVEFSEELELVRANAFSRCASLKSMVMPSVTAIEKYAFSDCTSLKSMKMPSVLTIGAYAFNNCEELTDLEVPVDFELMEKYAFHKCHSLKRIAIPLKDGVISDNAFTECEELTKVDLVGGVHSTIYTFGLESSRDEMKKEMNQINLDLLQIKRDRESARIDNKDVADITKSIQRWIKSILEKYTKLEAQHSKLLKEAVKGAQKQWLSLFSGLTTIDNDEFITAKGKVMLQLRETVMSTAADAPHELSKKDIRKKKTEEENAKKAAAKQQFFAKQQDMMGGGFLSRLAAGVPSLEKKDLR</sequence>
<feature type="region of interest" description="Disordered" evidence="2">
    <location>
        <begin position="434"/>
        <end position="461"/>
    </location>
</feature>
<gene>
    <name evidence="3" type="ORF">QTG54_006708</name>
</gene>
<keyword evidence="1" id="KW-0175">Coiled coil</keyword>
<evidence type="ECO:0000313" key="4">
    <source>
        <dbReference type="Proteomes" id="UP001224775"/>
    </source>
</evidence>
<dbReference type="EMBL" id="JATAAI010000011">
    <property type="protein sequence ID" value="KAK1742143.1"/>
    <property type="molecule type" value="Genomic_DNA"/>
</dbReference>
<feature type="compositionally biased region" description="Basic and acidic residues" evidence="2">
    <location>
        <begin position="436"/>
        <end position="456"/>
    </location>
</feature>
<feature type="coiled-coil region" evidence="1">
    <location>
        <begin position="328"/>
        <end position="390"/>
    </location>
</feature>